<dbReference type="EMBL" id="LKCM01000430">
    <property type="protein sequence ID" value="KPQ41129.1"/>
    <property type="molecule type" value="Genomic_DNA"/>
</dbReference>
<evidence type="ECO:0000256" key="1">
    <source>
        <dbReference type="ARBA" id="ARBA00022578"/>
    </source>
</evidence>
<dbReference type="GO" id="GO:0004803">
    <property type="term" value="F:transposase activity"/>
    <property type="evidence" value="ECO:0007669"/>
    <property type="project" value="InterPro"/>
</dbReference>
<dbReference type="PANTHER" id="PTHR33217:SF8">
    <property type="entry name" value="MUTATOR FAMILY TRANSPOSASE"/>
    <property type="match status" value="1"/>
</dbReference>
<dbReference type="InterPro" id="IPR001207">
    <property type="entry name" value="Transposase_mutator"/>
</dbReference>
<dbReference type="PANTHER" id="PTHR33217">
    <property type="entry name" value="TRANSPOSASE FOR INSERTION SEQUENCE ELEMENT IS1081"/>
    <property type="match status" value="1"/>
</dbReference>
<organism evidence="4 5">
    <name type="scientific">Candidatus Methanoperedens nitratireducens</name>
    <dbReference type="NCBI Taxonomy" id="1392998"/>
    <lineage>
        <taxon>Archaea</taxon>
        <taxon>Methanobacteriati</taxon>
        <taxon>Methanobacteriota</taxon>
        <taxon>Stenosarchaea group</taxon>
        <taxon>Methanomicrobia</taxon>
        <taxon>Methanosarcinales</taxon>
        <taxon>ANME-2 cluster</taxon>
        <taxon>Candidatus Methanoperedentaceae</taxon>
        <taxon>Candidatus Methanoperedens</taxon>
    </lineage>
</organism>
<reference evidence="4 5" key="1">
    <citation type="submission" date="2015-09" db="EMBL/GenBank/DDBJ databases">
        <title>A metagenomics-based metabolic model of nitrate-dependent anaerobic oxidation of methane by Methanoperedens-like archaea.</title>
        <authorList>
            <person name="Arshad A."/>
            <person name="Speth D.R."/>
            <person name="De Graaf R.M."/>
            <person name="Op Den Camp H.J."/>
            <person name="Jetten M.S."/>
            <person name="Welte C.U."/>
        </authorList>
    </citation>
    <scope>NUCLEOTIDE SEQUENCE [LARGE SCALE GENOMIC DNA]</scope>
</reference>
<dbReference type="GO" id="GO:0003677">
    <property type="term" value="F:DNA binding"/>
    <property type="evidence" value="ECO:0007669"/>
    <property type="project" value="UniProtKB-KW"/>
</dbReference>
<name>A0A0P7ZZS9_9EURY</name>
<sequence>GEHEPIIVKKHERTISSDLEGMIVSLFSQGLSNRDIGSHMNKIYGLEVSPEMVTRITDKILPIAKEWQIRPLNGLYPIIYLDGIVFNVNKDNQIVKKTAYVVFAVTIEGKRIFLEYGSAKPNHPNSGWVFLLI</sequence>
<proteinExistence type="predicted"/>
<gene>
    <name evidence="4" type="ORF">MPEBLZ_04324</name>
</gene>
<dbReference type="GO" id="GO:0006313">
    <property type="term" value="P:DNA transposition"/>
    <property type="evidence" value="ECO:0007669"/>
    <property type="project" value="InterPro"/>
</dbReference>
<evidence type="ECO:0000313" key="5">
    <source>
        <dbReference type="Proteomes" id="UP000050360"/>
    </source>
</evidence>
<evidence type="ECO:0000256" key="3">
    <source>
        <dbReference type="ARBA" id="ARBA00023172"/>
    </source>
</evidence>
<keyword evidence="3" id="KW-0233">DNA recombination</keyword>
<dbReference type="AlphaFoldDB" id="A0A0P7ZZS9"/>
<evidence type="ECO:0000256" key="2">
    <source>
        <dbReference type="ARBA" id="ARBA00023125"/>
    </source>
</evidence>
<feature type="non-terminal residue" evidence="4">
    <location>
        <position position="1"/>
    </location>
</feature>
<keyword evidence="1" id="KW-0815">Transposition</keyword>
<accession>A0A0P7ZZS9</accession>
<comment type="caution">
    <text evidence="4">The sequence shown here is derived from an EMBL/GenBank/DDBJ whole genome shotgun (WGS) entry which is preliminary data.</text>
</comment>
<dbReference type="Proteomes" id="UP000050360">
    <property type="component" value="Unassembled WGS sequence"/>
</dbReference>
<protein>
    <submittedName>
        <fullName evidence="4">Transposase, Mutator family</fullName>
    </submittedName>
</protein>
<keyword evidence="2" id="KW-0238">DNA-binding</keyword>
<evidence type="ECO:0000313" key="4">
    <source>
        <dbReference type="EMBL" id="KPQ41129.1"/>
    </source>
</evidence>
<dbReference type="Pfam" id="PF00872">
    <property type="entry name" value="Transposase_mut"/>
    <property type="match status" value="1"/>
</dbReference>